<dbReference type="GO" id="GO:0004337">
    <property type="term" value="F:(2E,6E)-farnesyl diphosphate synthase activity"/>
    <property type="evidence" value="ECO:0007669"/>
    <property type="project" value="UniProtKB-EC"/>
</dbReference>
<gene>
    <name evidence="7" type="ORF">HNR30_002148</name>
</gene>
<dbReference type="Gene3D" id="1.10.600.10">
    <property type="entry name" value="Farnesyl Diphosphate Synthase"/>
    <property type="match status" value="1"/>
</dbReference>
<name>A0A7W0CGY9_9ACTN</name>
<dbReference type="SFLD" id="SFLDS00005">
    <property type="entry name" value="Isoprenoid_Synthase_Type_I"/>
    <property type="match status" value="1"/>
</dbReference>
<comment type="caution">
    <text evidence="7">The sequence shown here is derived from an EMBL/GenBank/DDBJ whole genome shotgun (WGS) entry which is preliminary data.</text>
</comment>
<keyword evidence="4" id="KW-0479">Metal-binding</keyword>
<accession>A0A7W0CGY9</accession>
<dbReference type="GO" id="GO:0008299">
    <property type="term" value="P:isoprenoid biosynthetic process"/>
    <property type="evidence" value="ECO:0007669"/>
    <property type="project" value="InterPro"/>
</dbReference>
<dbReference type="EMBL" id="JACDUR010000002">
    <property type="protein sequence ID" value="MBA2890807.1"/>
    <property type="molecule type" value="Genomic_DNA"/>
</dbReference>
<reference evidence="7 8" key="1">
    <citation type="submission" date="2020-07" db="EMBL/GenBank/DDBJ databases">
        <title>Genomic Encyclopedia of Type Strains, Phase IV (KMG-IV): sequencing the most valuable type-strain genomes for metagenomic binning, comparative biology and taxonomic classification.</title>
        <authorList>
            <person name="Goeker M."/>
        </authorList>
    </citation>
    <scope>NUCLEOTIDE SEQUENCE [LARGE SCALE GENOMIC DNA]</scope>
    <source>
        <strain evidence="7 8">DSM 45533</strain>
    </source>
</reference>
<dbReference type="Pfam" id="PF00348">
    <property type="entry name" value="polyprenyl_synt"/>
    <property type="match status" value="1"/>
</dbReference>
<dbReference type="GO" id="GO:0004161">
    <property type="term" value="F:dimethylallyltranstransferase activity"/>
    <property type="evidence" value="ECO:0007669"/>
    <property type="project" value="UniProtKB-EC"/>
</dbReference>
<dbReference type="PANTHER" id="PTHR12001">
    <property type="entry name" value="GERANYLGERANYL PYROPHOSPHATE SYNTHASE"/>
    <property type="match status" value="1"/>
</dbReference>
<keyword evidence="3 6" id="KW-0808">Transferase</keyword>
<evidence type="ECO:0000256" key="2">
    <source>
        <dbReference type="ARBA" id="ARBA00006706"/>
    </source>
</evidence>
<dbReference type="PROSITE" id="PS00723">
    <property type="entry name" value="POLYPRENYL_SYNTHASE_1"/>
    <property type="match status" value="1"/>
</dbReference>
<dbReference type="AlphaFoldDB" id="A0A7W0CGY9"/>
<dbReference type="SUPFAM" id="SSF48576">
    <property type="entry name" value="Terpenoid synthases"/>
    <property type="match status" value="1"/>
</dbReference>
<dbReference type="GO" id="GO:0004311">
    <property type="term" value="F:geranylgeranyl diphosphate synthase activity"/>
    <property type="evidence" value="ECO:0007669"/>
    <property type="project" value="UniProtKB-EC"/>
</dbReference>
<protein>
    <submittedName>
        <fullName evidence="7">Geranylgeranyl diphosphate synthase type I</fullName>
        <ecNumber evidence="7">2.5.1.1</ecNumber>
        <ecNumber evidence="7">2.5.1.10</ecNumber>
        <ecNumber evidence="7">2.5.1.29</ecNumber>
    </submittedName>
</protein>
<dbReference type="PANTHER" id="PTHR12001:SF85">
    <property type="entry name" value="SHORT CHAIN ISOPRENYL DIPHOSPHATE SYNTHASE"/>
    <property type="match status" value="1"/>
</dbReference>
<evidence type="ECO:0000256" key="5">
    <source>
        <dbReference type="ARBA" id="ARBA00022842"/>
    </source>
</evidence>
<proteinExistence type="inferred from homology"/>
<evidence type="ECO:0000256" key="4">
    <source>
        <dbReference type="ARBA" id="ARBA00022723"/>
    </source>
</evidence>
<dbReference type="GO" id="GO:0046872">
    <property type="term" value="F:metal ion binding"/>
    <property type="evidence" value="ECO:0007669"/>
    <property type="project" value="UniProtKB-KW"/>
</dbReference>
<evidence type="ECO:0000256" key="3">
    <source>
        <dbReference type="ARBA" id="ARBA00022679"/>
    </source>
</evidence>
<dbReference type="InterPro" id="IPR000092">
    <property type="entry name" value="Polyprenyl_synt"/>
</dbReference>
<dbReference type="EC" id="2.5.1.1" evidence="7"/>
<dbReference type="InterPro" id="IPR033749">
    <property type="entry name" value="Polyprenyl_synt_CS"/>
</dbReference>
<organism evidence="7 8">
    <name type="scientific">Nonomuraea soli</name>
    <dbReference type="NCBI Taxonomy" id="1032476"/>
    <lineage>
        <taxon>Bacteria</taxon>
        <taxon>Bacillati</taxon>
        <taxon>Actinomycetota</taxon>
        <taxon>Actinomycetes</taxon>
        <taxon>Streptosporangiales</taxon>
        <taxon>Streptosporangiaceae</taxon>
        <taxon>Nonomuraea</taxon>
    </lineage>
</organism>
<comment type="cofactor">
    <cofactor evidence="1">
        <name>Mg(2+)</name>
        <dbReference type="ChEBI" id="CHEBI:18420"/>
    </cofactor>
</comment>
<evidence type="ECO:0000256" key="1">
    <source>
        <dbReference type="ARBA" id="ARBA00001946"/>
    </source>
</evidence>
<dbReference type="EC" id="2.5.1.10" evidence="7"/>
<evidence type="ECO:0000256" key="6">
    <source>
        <dbReference type="RuleBase" id="RU004466"/>
    </source>
</evidence>
<dbReference type="PROSITE" id="PS00444">
    <property type="entry name" value="POLYPRENYL_SYNTHASE_2"/>
    <property type="match status" value="1"/>
</dbReference>
<sequence length="336" mass="35669">MTIATAPVDHVRSLADATFRTFIARRLDELGFLGESHVTMLREALAPFLGGTGKRLRPLFVYWGHRAAGGQDDDLEAVLSAGCAVELVHTAALVLDDVMDQSELRRGQPSAHLTLAAHGGSARFGESAATLVGMLALTWADAALLDLGPRLAPALEVLNQLRVEAVGGQLLDLSGTAPPLTVARYKSAKYTVERPLHLGHVLAGGDHRTRRLLSDYALPVGEAFQLRDDVLDVFGDPAVTGKPSGGDLRLRKNSLLLELARTRAGADGELLLETAGADIGRARELIRSCGALDEVEARIGTLVEQGVRALENARGPAPDAVAALADLAVKATRRER</sequence>
<keyword evidence="5" id="KW-0460">Magnesium</keyword>
<comment type="similarity">
    <text evidence="2 6">Belongs to the FPP/GGPP synthase family.</text>
</comment>
<dbReference type="EC" id="2.5.1.29" evidence="7"/>
<dbReference type="RefSeq" id="WP_181609592.1">
    <property type="nucleotide sequence ID" value="NZ_BAABAM010000006.1"/>
</dbReference>
<dbReference type="InterPro" id="IPR008949">
    <property type="entry name" value="Isoprenoid_synthase_dom_sf"/>
</dbReference>
<evidence type="ECO:0000313" key="8">
    <source>
        <dbReference type="Proteomes" id="UP000530928"/>
    </source>
</evidence>
<dbReference type="Proteomes" id="UP000530928">
    <property type="component" value="Unassembled WGS sequence"/>
</dbReference>
<keyword evidence="8" id="KW-1185">Reference proteome</keyword>
<dbReference type="CDD" id="cd00685">
    <property type="entry name" value="Trans_IPPS_HT"/>
    <property type="match status" value="1"/>
</dbReference>
<evidence type="ECO:0000313" key="7">
    <source>
        <dbReference type="EMBL" id="MBA2890807.1"/>
    </source>
</evidence>